<dbReference type="AlphaFoldDB" id="A0AAU9C5P3"/>
<dbReference type="Proteomes" id="UP001321450">
    <property type="component" value="Chromosome"/>
</dbReference>
<dbReference type="KEGG" id="meiy:MIN45_P0858"/>
<gene>
    <name evidence="1" type="ORF">MIN45_P0858</name>
</gene>
<protein>
    <submittedName>
        <fullName evidence="1">Uncharacterized protein</fullName>
    </submittedName>
</protein>
<evidence type="ECO:0000313" key="1">
    <source>
        <dbReference type="EMBL" id="BCX88489.1"/>
    </source>
</evidence>
<dbReference type="RefSeq" id="WP_286293626.1">
    <property type="nucleotide sequence ID" value="NZ_AP024718.1"/>
</dbReference>
<sequence>MNRYHPFHDRAAAKQWFWYCHLADHLARHPEKIERCKQNLARMRESNPWGKLFHDRWERLLEGPLDALLEAMKDPSSEMCDLRQESPFCGIISQKERLRIFMSFEDEFEAMRKRVLG</sequence>
<reference evidence="2" key="1">
    <citation type="journal article" date="2024" name="Int. J. Syst. Evol. Microbiol.">
        <title>Methylomarinovum tepidoasis sp. nov., a moderately thermophilic methanotroph of the family Methylothermaceae isolated from a deep-sea hydrothermal field.</title>
        <authorList>
            <person name="Hirayama H."/>
            <person name="Takaki Y."/>
            <person name="Abe M."/>
            <person name="Miyazaki M."/>
            <person name="Uematsu K."/>
            <person name="Matsui Y."/>
            <person name="Takai K."/>
        </authorList>
    </citation>
    <scope>NUCLEOTIDE SEQUENCE [LARGE SCALE GENOMIC DNA]</scope>
    <source>
        <strain evidence="2">IN45</strain>
    </source>
</reference>
<proteinExistence type="predicted"/>
<organism evidence="1 2">
    <name type="scientific">Methylomarinovum tepidoasis</name>
    <dbReference type="NCBI Taxonomy" id="2840183"/>
    <lineage>
        <taxon>Bacteria</taxon>
        <taxon>Pseudomonadati</taxon>
        <taxon>Pseudomonadota</taxon>
        <taxon>Gammaproteobacteria</taxon>
        <taxon>Methylococcales</taxon>
        <taxon>Methylothermaceae</taxon>
        <taxon>Methylomarinovum</taxon>
    </lineage>
</organism>
<dbReference type="EMBL" id="AP024718">
    <property type="protein sequence ID" value="BCX88489.1"/>
    <property type="molecule type" value="Genomic_DNA"/>
</dbReference>
<keyword evidence="2" id="KW-1185">Reference proteome</keyword>
<evidence type="ECO:0000313" key="2">
    <source>
        <dbReference type="Proteomes" id="UP001321450"/>
    </source>
</evidence>
<name>A0AAU9C5P3_9GAMM</name>
<accession>A0AAU9C5P3</accession>